<dbReference type="Proteomes" id="UP000192455">
    <property type="component" value="Unassembled WGS sequence"/>
</dbReference>
<reference evidence="1 2" key="1">
    <citation type="submission" date="2017-01" db="EMBL/GenBank/DDBJ databases">
        <authorList>
            <person name="Mah S.A."/>
            <person name="Swanson W.J."/>
            <person name="Moy G.W."/>
            <person name="Vacquier V.D."/>
        </authorList>
    </citation>
    <scope>NUCLEOTIDE SEQUENCE [LARGE SCALE GENOMIC DNA]</scope>
    <source>
        <strain evidence="1 2">DSM 21219</strain>
    </source>
</reference>
<organism evidence="1 2">
    <name type="scientific">Pontibaca methylaminivorans</name>
    <dbReference type="NCBI Taxonomy" id="515897"/>
    <lineage>
        <taxon>Bacteria</taxon>
        <taxon>Pseudomonadati</taxon>
        <taxon>Pseudomonadota</taxon>
        <taxon>Alphaproteobacteria</taxon>
        <taxon>Rhodobacterales</taxon>
        <taxon>Roseobacteraceae</taxon>
        <taxon>Pontibaca</taxon>
    </lineage>
</organism>
<keyword evidence="2" id="KW-1185">Reference proteome</keyword>
<accession>A0A1R3WU06</accession>
<gene>
    <name evidence="1" type="ORF">SAMN05421849_1548</name>
</gene>
<dbReference type="OrthoDB" id="280692at2"/>
<sequence length="217" mass="24132">MFHITLVRHGQANTQARDEVEYDRLSELGHRQSGWLGDHLRDSDHDHPRFYTGSMQRHLETAGSMALAADSIADPRLNELEYFTLSRLMQEQHDLPLPAAREDFIAHLPQVFTAWHDGIIEGAPETFAAFESRVREALDDIAAGNGPALVVTSGGVIAIAMRLMMDLNIATTARLALSIMNTSMHRLLPIGAVLSPVLFNSVPHLGLPDRHFARTHF</sequence>
<dbReference type="GO" id="GO:0016791">
    <property type="term" value="F:phosphatase activity"/>
    <property type="evidence" value="ECO:0007669"/>
    <property type="project" value="TreeGrafter"/>
</dbReference>
<protein>
    <submittedName>
        <fullName evidence="1">Broad specificity phosphatase PhoE</fullName>
    </submittedName>
</protein>
<dbReference type="STRING" id="515897.SAMN05421849_1548"/>
<dbReference type="PANTHER" id="PTHR48100">
    <property type="entry name" value="BROAD-SPECIFICITY PHOSPHATASE YOR283W-RELATED"/>
    <property type="match status" value="1"/>
</dbReference>
<dbReference type="Pfam" id="PF00300">
    <property type="entry name" value="His_Phos_1"/>
    <property type="match status" value="1"/>
</dbReference>
<dbReference type="InterPro" id="IPR029033">
    <property type="entry name" value="His_PPase_superfam"/>
</dbReference>
<proteinExistence type="predicted"/>
<dbReference type="AlphaFoldDB" id="A0A1R3WU06"/>
<dbReference type="Gene3D" id="3.40.50.1240">
    <property type="entry name" value="Phosphoglycerate mutase-like"/>
    <property type="match status" value="1"/>
</dbReference>
<dbReference type="SUPFAM" id="SSF53254">
    <property type="entry name" value="Phosphoglycerate mutase-like"/>
    <property type="match status" value="1"/>
</dbReference>
<dbReference type="SMART" id="SM00855">
    <property type="entry name" value="PGAM"/>
    <property type="match status" value="1"/>
</dbReference>
<evidence type="ECO:0000313" key="2">
    <source>
        <dbReference type="Proteomes" id="UP000192455"/>
    </source>
</evidence>
<dbReference type="EMBL" id="FTPS01000001">
    <property type="protein sequence ID" value="SIT81799.1"/>
    <property type="molecule type" value="Genomic_DNA"/>
</dbReference>
<dbReference type="PANTHER" id="PTHR48100:SF1">
    <property type="entry name" value="HISTIDINE PHOSPHATASE FAMILY PROTEIN-RELATED"/>
    <property type="match status" value="1"/>
</dbReference>
<dbReference type="CDD" id="cd07067">
    <property type="entry name" value="HP_PGM_like"/>
    <property type="match status" value="1"/>
</dbReference>
<dbReference type="InterPro" id="IPR050275">
    <property type="entry name" value="PGM_Phosphatase"/>
</dbReference>
<evidence type="ECO:0000313" key="1">
    <source>
        <dbReference type="EMBL" id="SIT81799.1"/>
    </source>
</evidence>
<name>A0A1R3WU06_9RHOB</name>
<dbReference type="RefSeq" id="WP_076649223.1">
    <property type="nucleotide sequence ID" value="NZ_FTPS01000001.1"/>
</dbReference>
<dbReference type="GO" id="GO:0005737">
    <property type="term" value="C:cytoplasm"/>
    <property type="evidence" value="ECO:0007669"/>
    <property type="project" value="TreeGrafter"/>
</dbReference>
<dbReference type="InterPro" id="IPR013078">
    <property type="entry name" value="His_Pase_superF_clade-1"/>
</dbReference>